<evidence type="ECO:0000256" key="1">
    <source>
        <dbReference type="SAM" id="MobiDB-lite"/>
    </source>
</evidence>
<accession>M0M8C9</accession>
<evidence type="ECO:0000313" key="2">
    <source>
        <dbReference type="EMBL" id="EMA40869.1"/>
    </source>
</evidence>
<feature type="region of interest" description="Disordered" evidence="1">
    <location>
        <begin position="1"/>
        <end position="21"/>
    </location>
</feature>
<keyword evidence="3" id="KW-1185">Reference proteome</keyword>
<gene>
    <name evidence="2" type="ORF">C446_06820</name>
</gene>
<dbReference type="Proteomes" id="UP000011607">
    <property type="component" value="Unassembled WGS sequence"/>
</dbReference>
<protein>
    <submittedName>
        <fullName evidence="2">Uncharacterized protein</fullName>
    </submittedName>
</protein>
<name>M0M8C9_9EURY</name>
<proteinExistence type="predicted"/>
<evidence type="ECO:0000313" key="3">
    <source>
        <dbReference type="Proteomes" id="UP000011607"/>
    </source>
</evidence>
<dbReference type="EMBL" id="AOMA01000070">
    <property type="protein sequence ID" value="EMA40869.1"/>
    <property type="molecule type" value="Genomic_DNA"/>
</dbReference>
<organism evidence="2 3">
    <name type="scientific">Halobiforma nitratireducens JCM 10879</name>
    <dbReference type="NCBI Taxonomy" id="1227454"/>
    <lineage>
        <taxon>Archaea</taxon>
        <taxon>Methanobacteriati</taxon>
        <taxon>Methanobacteriota</taxon>
        <taxon>Stenosarchaea group</taxon>
        <taxon>Halobacteria</taxon>
        <taxon>Halobacteriales</taxon>
        <taxon>Natrialbaceae</taxon>
        <taxon>Halobiforma</taxon>
    </lineage>
</organism>
<dbReference type="AlphaFoldDB" id="M0M8C9"/>
<sequence length="92" mass="10212">MTRLTDSFSRPSQNSSSDTVQELSLIHISERRDVYKRQALDGQVDDGRGSKRRVREVVDSRDLGFDRGRALECTVGAVLELGDVVGVAEAFE</sequence>
<comment type="caution">
    <text evidence="2">The sequence shown here is derived from an EMBL/GenBank/DDBJ whole genome shotgun (WGS) entry which is preliminary data.</text>
</comment>
<reference evidence="2 3" key="1">
    <citation type="journal article" date="2014" name="PLoS Genet.">
        <title>Phylogenetically driven sequencing of extremely halophilic archaea reveals strategies for static and dynamic osmo-response.</title>
        <authorList>
            <person name="Becker E.A."/>
            <person name="Seitzer P.M."/>
            <person name="Tritt A."/>
            <person name="Larsen D."/>
            <person name="Krusor M."/>
            <person name="Yao A.I."/>
            <person name="Wu D."/>
            <person name="Madern D."/>
            <person name="Eisen J.A."/>
            <person name="Darling A.E."/>
            <person name="Facciotti M.T."/>
        </authorList>
    </citation>
    <scope>NUCLEOTIDE SEQUENCE [LARGE SCALE GENOMIC DNA]</scope>
    <source>
        <strain evidence="2 3">JCM 10879</strain>
    </source>
</reference>